<feature type="transmembrane region" description="Helical" evidence="2">
    <location>
        <begin position="606"/>
        <end position="629"/>
    </location>
</feature>
<feature type="transmembrane region" description="Helical" evidence="2">
    <location>
        <begin position="307"/>
        <end position="326"/>
    </location>
</feature>
<feature type="transmembrane region" description="Helical" evidence="2">
    <location>
        <begin position="1250"/>
        <end position="1267"/>
    </location>
</feature>
<keyword evidence="2" id="KW-1133">Transmembrane helix</keyword>
<organism evidence="3 4">
    <name type="scientific">Sinomonas cyclohexanicum</name>
    <name type="common">Corynebacterium cyclohexanicum</name>
    <dbReference type="NCBI Taxonomy" id="322009"/>
    <lineage>
        <taxon>Bacteria</taxon>
        <taxon>Bacillati</taxon>
        <taxon>Actinomycetota</taxon>
        <taxon>Actinomycetes</taxon>
        <taxon>Micrococcales</taxon>
        <taxon>Micrococcaceae</taxon>
        <taxon>Sinomonas</taxon>
    </lineage>
</organism>
<feature type="transmembrane region" description="Helical" evidence="2">
    <location>
        <begin position="641"/>
        <end position="659"/>
    </location>
</feature>
<feature type="transmembrane region" description="Helical" evidence="2">
    <location>
        <begin position="575"/>
        <end position="594"/>
    </location>
</feature>
<feature type="transmembrane region" description="Helical" evidence="2">
    <location>
        <begin position="1008"/>
        <end position="1032"/>
    </location>
</feature>
<proteinExistence type="predicted"/>
<feature type="transmembrane region" description="Helical" evidence="2">
    <location>
        <begin position="1300"/>
        <end position="1318"/>
    </location>
</feature>
<evidence type="ECO:0000256" key="2">
    <source>
        <dbReference type="SAM" id="Phobius"/>
    </source>
</evidence>
<sequence>MDTMSAGQGGGYDAGYAAGHHEGYLEGHRAGFLAGHRIGWDEAMRSAGAPVVSPVAAPRRIPAAAPAPILAPPRAVAAQAAAPAVPMRVQTPPKSREELAREAARRKERRGIQSANISLYLAALLIVAAAALFLTNGSVDDGVRLTGLVGVTALFYAAGLVVHARFPRLRPAAVAFAGTGLALLPVAGLGLDIVVLHRPDLSWLITSLVGLVAFGFAALRIESRVLVFLSLTFVFSAAWSGTEVLSGALAADYAALIGVASVLTVIAALQPRWVPPLFLRPVARLHPFVVPATFVAATLTAGALDRWQYPALVAAMSLYLVGSSFLPGPALARRLSWWGARTTAVLASAVAAAQAVDAGLPSLGPTQRSAWTLAGVLAVAVGTLASAVLGRRREDELGMSRRVALAEQGTAVFVQAVLVAAASVASVPAAQGSLFLAVAAFVLTAQFTAWRWGAHTNWLPVLAFAVLPFIDLERWPLAFLAVEGLLYFAARAVWPPSPAEDGPRWTWRRPHFVAAARAASLLVVPAVVSAALPPSTGPGARAAPLRSGSPSRRGVALAVTGGLGALRHAEFARAAMAWTLVAVGVLAVAVVGLADPSSARPGGFVSPLFGPAVFILCAGAGALWAGLFLARPDGFGPVSSVGEVAPNVLLALLALESLWFGEGALSNAVLVLVIAVLGGSAWLSPVRLRRWVYIWLARAAATALAMGLFRELLEDGWRPVVLGQPVSGAHVFAAVVLAQIVVPLAVELLSGRRGRPLPWSFGDAAAVLAIAMPFTFAAGAEISYVAGPTDRLQPLGAILVVAFAAAAALVGVVLRPWPGSVAVAPAALVLMAFTASRDLRVLEILAGLFAVYSASMVFLAPQTASKGAHLVAARALPVALAVLVAQDATASDTWVSVVLAVSLVAQHPVRRLLTRTASDLPFQDVAYWTGLAGQLALPLGYLAFARQGPEGGRWVVVLEAILVVVSVLATLKGRPAAGYVGVAGLLLGVVALGPFFRFHLGQFLAAPLIGGQAVALLLVAIAAAHVAGMALWESPERRSAGLWRWAWTAGAGAFAASSVVAAVPECSWVLGAALASCAAVLLAAGYVWRAAITVAITFPMGVLLALPAGVDIARDLVDGLPRLWQTPVQFMAGTLVPASVGLALRWSARWPGTWGKRVEAVARLEAAPARRWPLLGAAAAGLAASAVACWEPPAAVVLPYLAAALVAAVAAELPRRFRRLGVEVGAVVVAGSLQRAIFADAIEVSAFWLAQWYVVLAAVVALLRYYVRRSAVFGRAWLEGSAGLLSLTGLWTLFSGDNAQQVWLLVAFAVLTLAGVVLNERRFTVWGAAGVVACVLWSVRAYVYALLAVLGLAIIAAAVWWLARRPKSTLLG</sequence>
<evidence type="ECO:0008006" key="5">
    <source>
        <dbReference type="Google" id="ProtNLM"/>
    </source>
</evidence>
<feature type="transmembrane region" description="Helical" evidence="2">
    <location>
        <begin position="841"/>
        <end position="859"/>
    </location>
</feature>
<feature type="transmembrane region" description="Helical" evidence="2">
    <location>
        <begin position="1044"/>
        <end position="1062"/>
    </location>
</feature>
<feature type="transmembrane region" description="Helical" evidence="2">
    <location>
        <begin position="951"/>
        <end position="969"/>
    </location>
</feature>
<feature type="transmembrane region" description="Helical" evidence="2">
    <location>
        <begin position="142"/>
        <end position="162"/>
    </location>
</feature>
<dbReference type="Proteomes" id="UP001319861">
    <property type="component" value="Chromosome"/>
</dbReference>
<feature type="region of interest" description="Disordered" evidence="1">
    <location>
        <begin position="86"/>
        <end position="105"/>
    </location>
</feature>
<evidence type="ECO:0000313" key="3">
    <source>
        <dbReference type="EMBL" id="BCT77166.1"/>
    </source>
</evidence>
<keyword evidence="2" id="KW-0812">Transmembrane</keyword>
<feature type="transmembrane region" description="Helical" evidence="2">
    <location>
        <begin position="410"/>
        <end position="443"/>
    </location>
</feature>
<reference evidence="3 4" key="1">
    <citation type="journal article" date="2021" name="J. Biosci. Bioeng.">
        <title>Identification and characterization of a chc gene cluster responsible for the aromatization pathway of cyclohexanecarboxylate degradation in Sinomonas cyclohexanicum ATCC 51369.</title>
        <authorList>
            <person name="Yamamoto T."/>
            <person name="Hasegawa Y."/>
            <person name="Lau P.C.K."/>
            <person name="Iwaki H."/>
        </authorList>
    </citation>
    <scope>NUCLEOTIDE SEQUENCE [LARGE SCALE GENOMIC DNA]</scope>
    <source>
        <strain evidence="3 4">ATCC 51369</strain>
    </source>
</reference>
<feature type="transmembrane region" description="Helical" evidence="2">
    <location>
        <begin position="174"/>
        <end position="195"/>
    </location>
</feature>
<feature type="transmembrane region" description="Helical" evidence="2">
    <location>
        <begin position="1220"/>
        <end position="1238"/>
    </location>
</feature>
<feature type="transmembrane region" description="Helical" evidence="2">
    <location>
        <begin position="665"/>
        <end position="684"/>
    </location>
</feature>
<feature type="transmembrane region" description="Helical" evidence="2">
    <location>
        <begin position="338"/>
        <end position="356"/>
    </location>
</feature>
<feature type="compositionally biased region" description="Basic and acidic residues" evidence="1">
    <location>
        <begin position="94"/>
        <end position="105"/>
    </location>
</feature>
<feature type="transmembrane region" description="Helical" evidence="2">
    <location>
        <begin position="115"/>
        <end position="136"/>
    </location>
</feature>
<feature type="transmembrane region" description="Helical" evidence="2">
    <location>
        <begin position="1130"/>
        <end position="1148"/>
    </location>
</feature>
<accession>A0ABM7PXY3</accession>
<feature type="transmembrane region" description="Helical" evidence="2">
    <location>
        <begin position="1092"/>
        <end position="1110"/>
    </location>
</feature>
<feature type="transmembrane region" description="Helical" evidence="2">
    <location>
        <begin position="761"/>
        <end position="786"/>
    </location>
</feature>
<feature type="transmembrane region" description="Helical" evidence="2">
    <location>
        <begin position="1169"/>
        <end position="1188"/>
    </location>
</feature>
<name>A0ABM7PXY3_SINCY</name>
<feature type="transmembrane region" description="Helical" evidence="2">
    <location>
        <begin position="729"/>
        <end position="749"/>
    </location>
</feature>
<feature type="transmembrane region" description="Helical" evidence="2">
    <location>
        <begin position="1194"/>
        <end position="1213"/>
    </location>
</feature>
<feature type="transmembrane region" description="Helical" evidence="2">
    <location>
        <begin position="894"/>
        <end position="913"/>
    </location>
</feature>
<feature type="transmembrane region" description="Helical" evidence="2">
    <location>
        <begin position="281"/>
        <end position="301"/>
    </location>
</feature>
<feature type="transmembrane region" description="Helical" evidence="2">
    <location>
        <begin position="691"/>
        <end position="709"/>
    </location>
</feature>
<dbReference type="EMBL" id="AP024525">
    <property type="protein sequence ID" value="BCT77166.1"/>
    <property type="molecule type" value="Genomic_DNA"/>
</dbReference>
<feature type="transmembrane region" description="Helical" evidence="2">
    <location>
        <begin position="1345"/>
        <end position="1363"/>
    </location>
</feature>
<feature type="transmembrane region" description="Helical" evidence="2">
    <location>
        <begin position="1276"/>
        <end position="1294"/>
    </location>
</feature>
<dbReference type="RefSeq" id="WP_229229896.1">
    <property type="nucleotide sequence ID" value="NZ_AP024525.1"/>
</dbReference>
<keyword evidence="4" id="KW-1185">Reference proteome</keyword>
<feature type="transmembrane region" description="Helical" evidence="2">
    <location>
        <begin position="792"/>
        <end position="810"/>
    </location>
</feature>
<gene>
    <name evidence="3" type="ORF">SCMU_30080</name>
</gene>
<feature type="transmembrane region" description="Helical" evidence="2">
    <location>
        <begin position="976"/>
        <end position="996"/>
    </location>
</feature>
<feature type="transmembrane region" description="Helical" evidence="2">
    <location>
        <begin position="1068"/>
        <end position="1087"/>
    </location>
</feature>
<evidence type="ECO:0000313" key="4">
    <source>
        <dbReference type="Proteomes" id="UP001319861"/>
    </source>
</evidence>
<feature type="transmembrane region" description="Helical" evidence="2">
    <location>
        <begin position="925"/>
        <end position="945"/>
    </location>
</feature>
<feature type="transmembrane region" description="Helical" evidence="2">
    <location>
        <begin position="226"/>
        <end position="242"/>
    </location>
</feature>
<feature type="transmembrane region" description="Helical" evidence="2">
    <location>
        <begin position="368"/>
        <end position="389"/>
    </location>
</feature>
<evidence type="ECO:0000256" key="1">
    <source>
        <dbReference type="SAM" id="MobiDB-lite"/>
    </source>
</evidence>
<feature type="transmembrane region" description="Helical" evidence="2">
    <location>
        <begin position="248"/>
        <end position="269"/>
    </location>
</feature>
<protein>
    <recommendedName>
        <fullName evidence="5">DUF2339 domain-containing protein</fullName>
    </recommendedName>
</protein>
<keyword evidence="2" id="KW-0472">Membrane</keyword>
<feature type="transmembrane region" description="Helical" evidence="2">
    <location>
        <begin position="201"/>
        <end position="219"/>
    </location>
</feature>